<dbReference type="GO" id="GO:0005886">
    <property type="term" value="C:plasma membrane"/>
    <property type="evidence" value="ECO:0007669"/>
    <property type="project" value="UniProtKB-SubCell"/>
</dbReference>
<gene>
    <name evidence="9" type="ORF">SpAn4DRAFT_0495</name>
</gene>
<keyword evidence="7 8" id="KW-0472">Membrane</keyword>
<keyword evidence="10" id="KW-1185">Reference proteome</keyword>
<keyword evidence="5 8" id="KW-0812">Transmembrane</keyword>
<dbReference type="EMBL" id="CTRP01000014">
    <property type="protein sequence ID" value="CQR74033.1"/>
    <property type="molecule type" value="Genomic_DNA"/>
</dbReference>
<dbReference type="RefSeq" id="WP_021170036.1">
    <property type="nucleotide sequence ID" value="NZ_CTRP01000014.1"/>
</dbReference>
<dbReference type="GO" id="GO:0055085">
    <property type="term" value="P:transmembrane transport"/>
    <property type="evidence" value="ECO:0007669"/>
    <property type="project" value="TreeGrafter"/>
</dbReference>
<evidence type="ECO:0000256" key="6">
    <source>
        <dbReference type="ARBA" id="ARBA00022989"/>
    </source>
</evidence>
<feature type="transmembrane region" description="Helical" evidence="8">
    <location>
        <begin position="261"/>
        <end position="282"/>
    </location>
</feature>
<protein>
    <submittedName>
        <fullName evidence="9">UPF0118 membrane protein YrrI</fullName>
    </submittedName>
</protein>
<dbReference type="AlphaFoldDB" id="A0A0U1L4J5"/>
<name>A0A0U1L4J5_9FIRM</name>
<feature type="transmembrane region" description="Helical" evidence="8">
    <location>
        <begin position="302"/>
        <end position="328"/>
    </location>
</feature>
<evidence type="ECO:0000313" key="9">
    <source>
        <dbReference type="EMBL" id="CQR74033.1"/>
    </source>
</evidence>
<feature type="transmembrane region" description="Helical" evidence="8">
    <location>
        <begin position="63"/>
        <end position="85"/>
    </location>
</feature>
<feature type="transmembrane region" description="Helical" evidence="8">
    <location>
        <begin position="31"/>
        <end position="51"/>
    </location>
</feature>
<comment type="similarity">
    <text evidence="2">Belongs to the autoinducer-2 exporter (AI-2E) (TC 2.A.86) family.</text>
</comment>
<feature type="transmembrane region" description="Helical" evidence="8">
    <location>
        <begin position="233"/>
        <end position="254"/>
    </location>
</feature>
<dbReference type="InterPro" id="IPR002549">
    <property type="entry name" value="AI-2E-like"/>
</dbReference>
<evidence type="ECO:0000256" key="1">
    <source>
        <dbReference type="ARBA" id="ARBA00004651"/>
    </source>
</evidence>
<dbReference type="PANTHER" id="PTHR21716:SF53">
    <property type="entry name" value="PERMEASE PERM-RELATED"/>
    <property type="match status" value="1"/>
</dbReference>
<feature type="transmembrane region" description="Helical" evidence="8">
    <location>
        <begin position="7"/>
        <end position="25"/>
    </location>
</feature>
<feature type="transmembrane region" description="Helical" evidence="8">
    <location>
        <begin position="210"/>
        <end position="227"/>
    </location>
</feature>
<dbReference type="Pfam" id="PF01594">
    <property type="entry name" value="AI-2E_transport"/>
    <property type="match status" value="1"/>
</dbReference>
<keyword evidence="3" id="KW-0813">Transport</keyword>
<evidence type="ECO:0000256" key="2">
    <source>
        <dbReference type="ARBA" id="ARBA00009773"/>
    </source>
</evidence>
<dbReference type="Proteomes" id="UP000049855">
    <property type="component" value="Unassembled WGS sequence"/>
</dbReference>
<evidence type="ECO:0000256" key="5">
    <source>
        <dbReference type="ARBA" id="ARBA00022692"/>
    </source>
</evidence>
<evidence type="ECO:0000313" key="10">
    <source>
        <dbReference type="Proteomes" id="UP000049855"/>
    </source>
</evidence>
<keyword evidence="6 8" id="KW-1133">Transmembrane helix</keyword>
<proteinExistence type="inferred from homology"/>
<evidence type="ECO:0000256" key="3">
    <source>
        <dbReference type="ARBA" id="ARBA00022448"/>
    </source>
</evidence>
<feature type="transmembrane region" description="Helical" evidence="8">
    <location>
        <begin position="148"/>
        <end position="169"/>
    </location>
</feature>
<sequence>MQFTKKHFRLTIIFIFAVITLYFLWLVRSGLYPFIIALLLAYLLNPAVCYLEKKGLSRVLAILLLYVILFTVIILGGTRLLPVLIRDLESFGKELPHILGKSEELFYLIQSHYQNSVLPYSIRMAIDNSIIALQQEGQSFASGLANSILGLITYFIGFAITPILAFYFLHDWQAIKEGLLLLVPCRLRQEFTLALKDIDKVLNGVIRGQLTVAIIVGVLVSIGLYFFKVPFALLIGITAGLLDIIPYFGAFIGATPAITLALLESPLLAGKVALLFFVIHQLEGSVIGPKILGESVGLHPLTVIFCLFAGGELFGVVGMLLGVPVAAVGKVVLQHSIKLLL</sequence>
<keyword evidence="4" id="KW-1003">Cell membrane</keyword>
<organism evidence="9 10">
    <name type="scientific">Sporomusa ovata</name>
    <dbReference type="NCBI Taxonomy" id="2378"/>
    <lineage>
        <taxon>Bacteria</taxon>
        <taxon>Bacillati</taxon>
        <taxon>Bacillota</taxon>
        <taxon>Negativicutes</taxon>
        <taxon>Selenomonadales</taxon>
        <taxon>Sporomusaceae</taxon>
        <taxon>Sporomusa</taxon>
    </lineage>
</organism>
<accession>A0A0U1L4J5</accession>
<dbReference type="PANTHER" id="PTHR21716">
    <property type="entry name" value="TRANSMEMBRANE PROTEIN"/>
    <property type="match status" value="1"/>
</dbReference>
<evidence type="ECO:0000256" key="4">
    <source>
        <dbReference type="ARBA" id="ARBA00022475"/>
    </source>
</evidence>
<evidence type="ECO:0000256" key="7">
    <source>
        <dbReference type="ARBA" id="ARBA00023136"/>
    </source>
</evidence>
<comment type="subcellular location">
    <subcellularLocation>
        <location evidence="1">Cell membrane</location>
        <topology evidence="1">Multi-pass membrane protein</topology>
    </subcellularLocation>
</comment>
<reference evidence="10" key="1">
    <citation type="submission" date="2015-03" db="EMBL/GenBank/DDBJ databases">
        <authorList>
            <person name="Nijsse Bart"/>
        </authorList>
    </citation>
    <scope>NUCLEOTIDE SEQUENCE [LARGE SCALE GENOMIC DNA]</scope>
</reference>
<evidence type="ECO:0000256" key="8">
    <source>
        <dbReference type="SAM" id="Phobius"/>
    </source>
</evidence>